<reference evidence="1" key="1">
    <citation type="journal article" date="2022" name="bioRxiv">
        <title>Sequencing and chromosome-scale assembly of the giantPleurodeles waltlgenome.</title>
        <authorList>
            <person name="Brown T."/>
            <person name="Elewa A."/>
            <person name="Iarovenko S."/>
            <person name="Subramanian E."/>
            <person name="Araus A.J."/>
            <person name="Petzold A."/>
            <person name="Susuki M."/>
            <person name="Suzuki K.-i.T."/>
            <person name="Hayashi T."/>
            <person name="Toyoda A."/>
            <person name="Oliveira C."/>
            <person name="Osipova E."/>
            <person name="Leigh N.D."/>
            <person name="Simon A."/>
            <person name="Yun M.H."/>
        </authorList>
    </citation>
    <scope>NUCLEOTIDE SEQUENCE</scope>
    <source>
        <strain evidence="1">20211129_DDA</strain>
        <tissue evidence="1">Liver</tissue>
    </source>
</reference>
<dbReference type="Proteomes" id="UP001066276">
    <property type="component" value="Chromosome 4_2"/>
</dbReference>
<comment type="caution">
    <text evidence="1">The sequence shown here is derived from an EMBL/GenBank/DDBJ whole genome shotgun (WGS) entry which is preliminary data.</text>
</comment>
<dbReference type="EMBL" id="JANPWB010000008">
    <property type="protein sequence ID" value="KAJ1166360.1"/>
    <property type="molecule type" value="Genomic_DNA"/>
</dbReference>
<evidence type="ECO:0000313" key="2">
    <source>
        <dbReference type="Proteomes" id="UP001066276"/>
    </source>
</evidence>
<name>A0AAV7SQE4_PLEWA</name>
<accession>A0AAV7SQE4</accession>
<organism evidence="1 2">
    <name type="scientific">Pleurodeles waltl</name>
    <name type="common">Iberian ribbed newt</name>
    <dbReference type="NCBI Taxonomy" id="8319"/>
    <lineage>
        <taxon>Eukaryota</taxon>
        <taxon>Metazoa</taxon>
        <taxon>Chordata</taxon>
        <taxon>Craniata</taxon>
        <taxon>Vertebrata</taxon>
        <taxon>Euteleostomi</taxon>
        <taxon>Amphibia</taxon>
        <taxon>Batrachia</taxon>
        <taxon>Caudata</taxon>
        <taxon>Salamandroidea</taxon>
        <taxon>Salamandridae</taxon>
        <taxon>Pleurodelinae</taxon>
        <taxon>Pleurodeles</taxon>
    </lineage>
</organism>
<evidence type="ECO:0000313" key="1">
    <source>
        <dbReference type="EMBL" id="KAJ1166360.1"/>
    </source>
</evidence>
<sequence>MRPLDVARGPASCCRATLFARYKNSRLPAGPAPSNRGVALKGFPRLPALCAWTKGNAPAASRFGPLGRLLLPRALSARCDYSLARGAAPPLLRCPPVPADRVPVL</sequence>
<gene>
    <name evidence="1" type="ORF">NDU88_006764</name>
</gene>
<proteinExistence type="predicted"/>
<keyword evidence="2" id="KW-1185">Reference proteome</keyword>
<dbReference type="AlphaFoldDB" id="A0AAV7SQE4"/>
<protein>
    <submittedName>
        <fullName evidence="1">Uncharacterized protein</fullName>
    </submittedName>
</protein>